<accession>A0A4Y2DQ81</accession>
<evidence type="ECO:0000313" key="2">
    <source>
        <dbReference type="Proteomes" id="UP000499080"/>
    </source>
</evidence>
<organism evidence="1 2">
    <name type="scientific">Araneus ventricosus</name>
    <name type="common">Orbweaver spider</name>
    <name type="synonym">Epeira ventricosa</name>
    <dbReference type="NCBI Taxonomy" id="182803"/>
    <lineage>
        <taxon>Eukaryota</taxon>
        <taxon>Metazoa</taxon>
        <taxon>Ecdysozoa</taxon>
        <taxon>Arthropoda</taxon>
        <taxon>Chelicerata</taxon>
        <taxon>Arachnida</taxon>
        <taxon>Araneae</taxon>
        <taxon>Araneomorphae</taxon>
        <taxon>Entelegynae</taxon>
        <taxon>Araneoidea</taxon>
        <taxon>Araneidae</taxon>
        <taxon>Araneus</taxon>
    </lineage>
</organism>
<dbReference type="PANTHER" id="PTHR46409:SF1">
    <property type="entry name" value="HTH PSQ-TYPE DOMAIN-CONTAINING PROTEIN"/>
    <property type="match status" value="1"/>
</dbReference>
<reference evidence="1 2" key="1">
    <citation type="journal article" date="2019" name="Sci. Rep.">
        <title>Orb-weaving spider Araneus ventricosus genome elucidates the spidroin gene catalogue.</title>
        <authorList>
            <person name="Kono N."/>
            <person name="Nakamura H."/>
            <person name="Ohtoshi R."/>
            <person name="Moran D.A.P."/>
            <person name="Shinohara A."/>
            <person name="Yoshida Y."/>
            <person name="Fujiwara M."/>
            <person name="Mori M."/>
            <person name="Tomita M."/>
            <person name="Arakawa K."/>
        </authorList>
    </citation>
    <scope>NUCLEOTIDE SEQUENCE [LARGE SCALE GENOMIC DNA]</scope>
</reference>
<comment type="caution">
    <text evidence="1">The sequence shown here is derived from an EMBL/GenBank/DDBJ whole genome shotgun (WGS) entry which is preliminary data.</text>
</comment>
<protein>
    <submittedName>
        <fullName evidence="1">Uncharacterized protein</fullName>
    </submittedName>
</protein>
<dbReference type="OrthoDB" id="6771835at2759"/>
<proteinExistence type="predicted"/>
<evidence type="ECO:0000313" key="1">
    <source>
        <dbReference type="EMBL" id="GBM17765.1"/>
    </source>
</evidence>
<name>A0A4Y2DQ81_ARAVE</name>
<dbReference type="PANTHER" id="PTHR46409">
    <property type="entry name" value="HTH PSQ-TYPE DOMAIN-CONTAINING PROTEIN"/>
    <property type="match status" value="1"/>
</dbReference>
<dbReference type="Proteomes" id="UP000499080">
    <property type="component" value="Unassembled WGS sequence"/>
</dbReference>
<sequence>MILWESTDVPITLPPVLRNVSNEELIANISLPDNTVPEWSFTVFPCHTVAVERTVKLVTEAAFRVCGCDVRNGIIRSTLLSRQALPKFQSKSQFVTILPENGDSD</sequence>
<dbReference type="AlphaFoldDB" id="A0A4Y2DQ81"/>
<keyword evidence="2" id="KW-1185">Reference proteome</keyword>
<gene>
    <name evidence="1" type="ORF">AVEN_99647_1</name>
</gene>
<dbReference type="EMBL" id="BGPR01000394">
    <property type="protein sequence ID" value="GBM17765.1"/>
    <property type="molecule type" value="Genomic_DNA"/>
</dbReference>